<accession>A0A0F9PKR2</accession>
<name>A0A0F9PKR2_9ZZZZ</name>
<dbReference type="EMBL" id="LAZR01002255">
    <property type="protein sequence ID" value="KKN32400.1"/>
    <property type="molecule type" value="Genomic_DNA"/>
</dbReference>
<evidence type="ECO:0000313" key="1">
    <source>
        <dbReference type="EMBL" id="KKN32400.1"/>
    </source>
</evidence>
<gene>
    <name evidence="1" type="ORF">LCGC14_0814180</name>
</gene>
<organism evidence="1">
    <name type="scientific">marine sediment metagenome</name>
    <dbReference type="NCBI Taxonomy" id="412755"/>
    <lineage>
        <taxon>unclassified sequences</taxon>
        <taxon>metagenomes</taxon>
        <taxon>ecological metagenomes</taxon>
    </lineage>
</organism>
<proteinExistence type="predicted"/>
<dbReference type="AlphaFoldDB" id="A0A0F9PKR2"/>
<protein>
    <submittedName>
        <fullName evidence="1">Uncharacterized protein</fullName>
    </submittedName>
</protein>
<comment type="caution">
    <text evidence="1">The sequence shown here is derived from an EMBL/GenBank/DDBJ whole genome shotgun (WGS) entry which is preliminary data.</text>
</comment>
<reference evidence="1" key="1">
    <citation type="journal article" date="2015" name="Nature">
        <title>Complex archaea that bridge the gap between prokaryotes and eukaryotes.</title>
        <authorList>
            <person name="Spang A."/>
            <person name="Saw J.H."/>
            <person name="Jorgensen S.L."/>
            <person name="Zaremba-Niedzwiedzka K."/>
            <person name="Martijn J."/>
            <person name="Lind A.E."/>
            <person name="van Eijk R."/>
            <person name="Schleper C."/>
            <person name="Guy L."/>
            <person name="Ettema T.J."/>
        </authorList>
    </citation>
    <scope>NUCLEOTIDE SEQUENCE</scope>
</reference>
<sequence>MKLCPKCDARSPAVCDFCRYYQFNGEDRGGRYGSVYVDKGFCEYHQRREDPEGGCDDFHCKHRQAEE</sequence>